<evidence type="ECO:0000256" key="2">
    <source>
        <dbReference type="ARBA" id="ARBA00022741"/>
    </source>
</evidence>
<dbReference type="InterPro" id="IPR018316">
    <property type="entry name" value="Tubulin/FtsZ_2-layer-sand-dom"/>
</dbReference>
<evidence type="ECO:0000256" key="4">
    <source>
        <dbReference type="ARBA" id="ARBA00023210"/>
    </source>
</evidence>
<dbReference type="Proteomes" id="UP001082703">
    <property type="component" value="Unassembled WGS sequence"/>
</dbReference>
<dbReference type="InterPro" id="IPR000158">
    <property type="entry name" value="Cell_div_FtsZ"/>
</dbReference>
<evidence type="ECO:0000256" key="6">
    <source>
        <dbReference type="NCBIfam" id="TIGR00065"/>
    </source>
</evidence>
<feature type="domain" description="Tubulin/FtsZ 2-layer sandwich" evidence="10">
    <location>
        <begin position="208"/>
        <end position="325"/>
    </location>
</feature>
<dbReference type="SUPFAM" id="SSF55307">
    <property type="entry name" value="Tubulin C-terminal domain-like"/>
    <property type="match status" value="1"/>
</dbReference>
<feature type="domain" description="Tubulin/FtsZ GTPase" evidence="9">
    <location>
        <begin position="14"/>
        <end position="206"/>
    </location>
</feature>
<dbReference type="InterPro" id="IPR020805">
    <property type="entry name" value="Cell_div_FtsZ_CS"/>
</dbReference>
<feature type="binding site" evidence="5">
    <location>
        <begin position="22"/>
        <end position="26"/>
    </location>
    <ligand>
        <name>GTP</name>
        <dbReference type="ChEBI" id="CHEBI:37565"/>
    </ligand>
</feature>
<dbReference type="RefSeq" id="WP_268056768.1">
    <property type="nucleotide sequence ID" value="NZ_JAPOHA010000001.1"/>
</dbReference>
<keyword evidence="4 5" id="KW-0717">Septation</keyword>
<dbReference type="EMBL" id="JAPOHA010000001">
    <property type="protein sequence ID" value="MCY1712759.1"/>
    <property type="molecule type" value="Genomic_DNA"/>
</dbReference>
<evidence type="ECO:0000313" key="12">
    <source>
        <dbReference type="Proteomes" id="UP001082703"/>
    </source>
</evidence>
<dbReference type="SMART" id="SM00864">
    <property type="entry name" value="Tubulin"/>
    <property type="match status" value="1"/>
</dbReference>
<sequence length="363" mass="38336">MSIEIENDFDNIVQIKVIGVGGGGGNAIDRMVTMGVKGVEFISVNTDKQALYRSKATQKIQIGEKVTHGKGAGSKPEMGQKAADESREAIAAAIRGSDMVFITAGMGGGTGTGAAPIVASIARDMGVLTVGIVTKPFDFEGRRRMEQAESGITALREHVDSLVVIPNERLKLVSEQRITLLNAFSIADDVLRQGVQSISDLIKLPGLVNLDFADVTAVMKDAGYAHMGVGRASGKDKAETAANMAISSPLLETAINGAKGVIINITSSPDIGLDEIETASSMIAEQAHQDANIIWGAAFDENMDDEMSVTVIATGFATNEGEVLSEDKPQESAKHEDPVKAAAKASPIDDEDFTDIMSIFNRK</sequence>
<keyword evidence="5 7" id="KW-0132">Cell division</keyword>
<dbReference type="InterPro" id="IPR045061">
    <property type="entry name" value="FtsZ/CetZ"/>
</dbReference>
<evidence type="ECO:0000259" key="9">
    <source>
        <dbReference type="SMART" id="SM00864"/>
    </source>
</evidence>
<feature type="binding site" evidence="5">
    <location>
        <begin position="109"/>
        <end position="111"/>
    </location>
    <ligand>
        <name>GTP</name>
        <dbReference type="ChEBI" id="CHEBI:37565"/>
    </ligand>
</feature>
<dbReference type="NCBIfam" id="TIGR00065">
    <property type="entry name" value="ftsZ"/>
    <property type="match status" value="1"/>
</dbReference>
<comment type="similarity">
    <text evidence="1 5 7">Belongs to the FtsZ family.</text>
</comment>
<feature type="binding site" evidence="5">
    <location>
        <position position="140"/>
    </location>
    <ligand>
        <name>GTP</name>
        <dbReference type="ChEBI" id="CHEBI:37565"/>
    </ligand>
</feature>
<organism evidence="11 12">
    <name type="scientific">Caproiciproducens galactitolivorans</name>
    <dbReference type="NCBI Taxonomy" id="642589"/>
    <lineage>
        <taxon>Bacteria</taxon>
        <taxon>Bacillati</taxon>
        <taxon>Bacillota</taxon>
        <taxon>Clostridia</taxon>
        <taxon>Eubacteriales</taxon>
        <taxon>Acutalibacteraceae</taxon>
        <taxon>Caproiciproducens</taxon>
    </lineage>
</organism>
<keyword evidence="5" id="KW-0963">Cytoplasm</keyword>
<dbReference type="InterPro" id="IPR008280">
    <property type="entry name" value="Tub_FtsZ_C"/>
</dbReference>
<dbReference type="InterPro" id="IPR003008">
    <property type="entry name" value="Tubulin_FtsZ_GTPase"/>
</dbReference>
<dbReference type="SUPFAM" id="SSF52490">
    <property type="entry name" value="Tubulin nucleotide-binding domain-like"/>
    <property type="match status" value="1"/>
</dbReference>
<proteinExistence type="inferred from homology"/>
<evidence type="ECO:0000256" key="8">
    <source>
        <dbReference type="SAM" id="MobiDB-lite"/>
    </source>
</evidence>
<dbReference type="Pfam" id="PF00091">
    <property type="entry name" value="Tubulin"/>
    <property type="match status" value="1"/>
</dbReference>
<comment type="caution">
    <text evidence="11">The sequence shown here is derived from an EMBL/GenBank/DDBJ whole genome shotgun (WGS) entry which is preliminary data.</text>
</comment>
<dbReference type="PROSITE" id="PS01134">
    <property type="entry name" value="FTSZ_1"/>
    <property type="match status" value="1"/>
</dbReference>
<evidence type="ECO:0000256" key="3">
    <source>
        <dbReference type="ARBA" id="ARBA00023134"/>
    </source>
</evidence>
<dbReference type="PANTHER" id="PTHR30314">
    <property type="entry name" value="CELL DIVISION PROTEIN FTSZ-RELATED"/>
    <property type="match status" value="1"/>
</dbReference>
<dbReference type="Pfam" id="PF12327">
    <property type="entry name" value="FtsZ_C"/>
    <property type="match status" value="1"/>
</dbReference>
<keyword evidence="12" id="KW-1185">Reference proteome</keyword>
<accession>A0ABT4BPE6</accession>
<comment type="subunit">
    <text evidence="5">Homodimer. Polymerizes to form a dynamic ring structure in a strictly GTP-dependent manner. Interacts directly with several other division proteins.</text>
</comment>
<dbReference type="Gene3D" id="3.30.1330.20">
    <property type="entry name" value="Tubulin/FtsZ, C-terminal domain"/>
    <property type="match status" value="1"/>
</dbReference>
<reference evidence="11 12" key="1">
    <citation type="submission" date="2022-11" db="EMBL/GenBank/DDBJ databases">
        <authorList>
            <person name="Caiyu Z."/>
        </authorList>
    </citation>
    <scope>NUCLEOTIDE SEQUENCE [LARGE SCALE GENOMIC DNA]</scope>
    <source>
        <strain evidence="11 12">YR-4</strain>
    </source>
</reference>
<keyword evidence="3 5" id="KW-0342">GTP-binding</keyword>
<dbReference type="Gene3D" id="3.40.50.1440">
    <property type="entry name" value="Tubulin/FtsZ, GTPase domain"/>
    <property type="match status" value="1"/>
</dbReference>
<protein>
    <recommendedName>
        <fullName evidence="5 6">Cell division protein FtsZ</fullName>
    </recommendedName>
</protein>
<dbReference type="PRINTS" id="PR00423">
    <property type="entry name" value="CELLDVISFTSZ"/>
</dbReference>
<feature type="binding site" evidence="5">
    <location>
        <position position="144"/>
    </location>
    <ligand>
        <name>GTP</name>
        <dbReference type="ChEBI" id="CHEBI:37565"/>
    </ligand>
</feature>
<evidence type="ECO:0000256" key="5">
    <source>
        <dbReference type="HAMAP-Rule" id="MF_00909"/>
    </source>
</evidence>
<dbReference type="InterPro" id="IPR024757">
    <property type="entry name" value="FtsZ_C"/>
</dbReference>
<dbReference type="HAMAP" id="MF_00909">
    <property type="entry name" value="FtsZ"/>
    <property type="match status" value="1"/>
</dbReference>
<dbReference type="InterPro" id="IPR037103">
    <property type="entry name" value="Tubulin/FtsZ-like_C"/>
</dbReference>
<dbReference type="PANTHER" id="PTHR30314:SF3">
    <property type="entry name" value="MITOCHONDRIAL DIVISION PROTEIN FSZA"/>
    <property type="match status" value="1"/>
</dbReference>
<dbReference type="CDD" id="cd02201">
    <property type="entry name" value="FtsZ_type1"/>
    <property type="match status" value="1"/>
</dbReference>
<comment type="function">
    <text evidence="5 7">Essential cell division protein that forms a contractile ring structure (Z ring) at the future cell division site. The regulation of the ring assembly controls the timing and the location of cell division. One of the functions of the FtsZ ring is to recruit other cell division proteins to the septum to produce a new cell wall between the dividing cells. Binds GTP and shows GTPase activity.</text>
</comment>
<comment type="subcellular location">
    <subcellularLocation>
        <location evidence="5">Cytoplasm</location>
    </subcellularLocation>
    <text evidence="5">Assembles at midcell at the inner surface of the cytoplasmic membrane.</text>
</comment>
<evidence type="ECO:0000313" key="11">
    <source>
        <dbReference type="EMBL" id="MCY1712759.1"/>
    </source>
</evidence>
<evidence type="ECO:0000259" key="10">
    <source>
        <dbReference type="SMART" id="SM00865"/>
    </source>
</evidence>
<keyword evidence="5 7" id="KW-0131">Cell cycle</keyword>
<dbReference type="GO" id="GO:0051301">
    <property type="term" value="P:cell division"/>
    <property type="evidence" value="ECO:0007669"/>
    <property type="project" value="UniProtKB-KW"/>
</dbReference>
<keyword evidence="2 5" id="KW-0547">Nucleotide-binding</keyword>
<dbReference type="PROSITE" id="PS01135">
    <property type="entry name" value="FTSZ_2"/>
    <property type="match status" value="1"/>
</dbReference>
<dbReference type="InterPro" id="IPR036525">
    <property type="entry name" value="Tubulin/FtsZ_GTPase_sf"/>
</dbReference>
<gene>
    <name evidence="5 11" type="primary">ftsZ</name>
    <name evidence="11" type="ORF">OUY18_00605</name>
</gene>
<feature type="region of interest" description="Disordered" evidence="8">
    <location>
        <begin position="322"/>
        <end position="347"/>
    </location>
</feature>
<feature type="binding site" evidence="5">
    <location>
        <position position="188"/>
    </location>
    <ligand>
        <name>GTP</name>
        <dbReference type="ChEBI" id="CHEBI:37565"/>
    </ligand>
</feature>
<evidence type="ECO:0000256" key="1">
    <source>
        <dbReference type="ARBA" id="ARBA00009690"/>
    </source>
</evidence>
<dbReference type="SMART" id="SM00865">
    <property type="entry name" value="Tubulin_C"/>
    <property type="match status" value="1"/>
</dbReference>
<name>A0ABT4BPE6_9FIRM</name>
<evidence type="ECO:0000256" key="7">
    <source>
        <dbReference type="RuleBase" id="RU000631"/>
    </source>
</evidence>
<feature type="compositionally biased region" description="Basic and acidic residues" evidence="8">
    <location>
        <begin position="325"/>
        <end position="339"/>
    </location>
</feature>